<evidence type="ECO:0000313" key="22">
    <source>
        <dbReference type="Proteomes" id="UP000325577"/>
    </source>
</evidence>
<evidence type="ECO:0000256" key="9">
    <source>
        <dbReference type="ARBA" id="ARBA00022729"/>
    </source>
</evidence>
<organism evidence="21 22">
    <name type="scientific">Nyssa sinensis</name>
    <dbReference type="NCBI Taxonomy" id="561372"/>
    <lineage>
        <taxon>Eukaryota</taxon>
        <taxon>Viridiplantae</taxon>
        <taxon>Streptophyta</taxon>
        <taxon>Embryophyta</taxon>
        <taxon>Tracheophyta</taxon>
        <taxon>Spermatophyta</taxon>
        <taxon>Magnoliopsida</taxon>
        <taxon>eudicotyledons</taxon>
        <taxon>Gunneridae</taxon>
        <taxon>Pentapetalae</taxon>
        <taxon>asterids</taxon>
        <taxon>Cornales</taxon>
        <taxon>Nyssaceae</taxon>
        <taxon>Nyssa</taxon>
    </lineage>
</organism>
<evidence type="ECO:0000256" key="10">
    <source>
        <dbReference type="ARBA" id="ARBA00022737"/>
    </source>
</evidence>
<evidence type="ECO:0000256" key="5">
    <source>
        <dbReference type="ARBA" id="ARBA00022553"/>
    </source>
</evidence>
<evidence type="ECO:0000256" key="8">
    <source>
        <dbReference type="ARBA" id="ARBA00022692"/>
    </source>
</evidence>
<keyword evidence="22" id="KW-1185">Reference proteome</keyword>
<reference evidence="21 22" key="1">
    <citation type="submission" date="2019-09" db="EMBL/GenBank/DDBJ databases">
        <title>A chromosome-level genome assembly of the Chinese tupelo Nyssa sinensis.</title>
        <authorList>
            <person name="Yang X."/>
            <person name="Kang M."/>
            <person name="Yang Y."/>
            <person name="Xiong H."/>
            <person name="Wang M."/>
            <person name="Zhang Z."/>
            <person name="Wang Z."/>
            <person name="Wu H."/>
            <person name="Ma T."/>
            <person name="Liu J."/>
            <person name="Xi Z."/>
        </authorList>
    </citation>
    <scope>NUCLEOTIDE SEQUENCE [LARGE SCALE GENOMIC DNA]</scope>
    <source>
        <strain evidence="21">J267</strain>
        <tissue evidence="21">Leaf</tissue>
    </source>
</reference>
<keyword evidence="15" id="KW-0472">Membrane</keyword>
<sequence>MPSLVLRCSTAYSASIDVVPHNLPAASGRFTCHRRILLSSAGIKGTIGYAAPEYGMGGGVSTHGDVYSYGILLLEMFTGKRPTNELFKDDLNLHNFAKTVLPGRVMQIVDQSLQSQEITEKSSVSSWRGCSGRQFDCLTSIIQLGVICSDQSPRDRMSMREVSLELFSIKDKLLQSGMSSGSPAESSRLVAVQWVWVGRCINWESLFTEKLISGRVKDKYCKAPITLRYSVESTDDEPSASFRETDVERGVVTSLAPSILVLAKYGMGGQESTQGDVCSYGILLLEIFTGRRPIDELFKDDLNLHKFAKMVLPGQVMEIVDQSILHGKTGAAKTLLKA</sequence>
<dbReference type="GO" id="GO:0004674">
    <property type="term" value="F:protein serine/threonine kinase activity"/>
    <property type="evidence" value="ECO:0007669"/>
    <property type="project" value="UniProtKB-KW"/>
</dbReference>
<evidence type="ECO:0000256" key="14">
    <source>
        <dbReference type="ARBA" id="ARBA00022989"/>
    </source>
</evidence>
<evidence type="ECO:0000256" key="1">
    <source>
        <dbReference type="ARBA" id="ARBA00004162"/>
    </source>
</evidence>
<comment type="catalytic activity">
    <reaction evidence="19">
        <text>L-seryl-[protein] + ATP = O-phospho-L-seryl-[protein] + ADP + H(+)</text>
        <dbReference type="Rhea" id="RHEA:17989"/>
        <dbReference type="Rhea" id="RHEA-COMP:9863"/>
        <dbReference type="Rhea" id="RHEA-COMP:11604"/>
        <dbReference type="ChEBI" id="CHEBI:15378"/>
        <dbReference type="ChEBI" id="CHEBI:29999"/>
        <dbReference type="ChEBI" id="CHEBI:30616"/>
        <dbReference type="ChEBI" id="CHEBI:83421"/>
        <dbReference type="ChEBI" id="CHEBI:456216"/>
        <dbReference type="EC" id="2.7.11.1"/>
    </reaction>
</comment>
<dbReference type="PANTHER" id="PTHR48055">
    <property type="entry name" value="LEUCINE-RICH REPEAT RECEPTOR PROTEIN KINASE EMS1"/>
    <property type="match status" value="1"/>
</dbReference>
<dbReference type="GO" id="GO:0005886">
    <property type="term" value="C:plasma membrane"/>
    <property type="evidence" value="ECO:0007669"/>
    <property type="project" value="UniProtKB-SubCell"/>
</dbReference>
<evidence type="ECO:0000256" key="15">
    <source>
        <dbReference type="ARBA" id="ARBA00023136"/>
    </source>
</evidence>
<keyword evidence="10" id="KW-0677">Repeat</keyword>
<evidence type="ECO:0000313" key="21">
    <source>
        <dbReference type="EMBL" id="KAA8549388.1"/>
    </source>
</evidence>
<evidence type="ECO:0000256" key="6">
    <source>
        <dbReference type="ARBA" id="ARBA00022614"/>
    </source>
</evidence>
<dbReference type="EMBL" id="CM018031">
    <property type="protein sequence ID" value="KAA8549388.1"/>
    <property type="molecule type" value="Genomic_DNA"/>
</dbReference>
<keyword evidence="13" id="KW-0067">ATP-binding</keyword>
<accession>A0A5J5C275</accession>
<evidence type="ECO:0000256" key="4">
    <source>
        <dbReference type="ARBA" id="ARBA00022527"/>
    </source>
</evidence>
<keyword evidence="12" id="KW-0418">Kinase</keyword>
<evidence type="ECO:0000256" key="7">
    <source>
        <dbReference type="ARBA" id="ARBA00022679"/>
    </source>
</evidence>
<dbReference type="GO" id="GO:0005524">
    <property type="term" value="F:ATP binding"/>
    <property type="evidence" value="ECO:0007669"/>
    <property type="project" value="UniProtKB-KW"/>
</dbReference>
<keyword evidence="16" id="KW-0675">Receptor</keyword>
<keyword evidence="17" id="KW-0325">Glycoprotein</keyword>
<dbReference type="InterPro" id="IPR001245">
    <property type="entry name" value="Ser-Thr/Tyr_kinase_cat_dom"/>
</dbReference>
<keyword evidence="14" id="KW-1133">Transmembrane helix</keyword>
<dbReference type="PANTHER" id="PTHR48055:SF55">
    <property type="entry name" value="PROTEIN KINASE DOMAIN-CONTAINING PROTEIN"/>
    <property type="match status" value="1"/>
</dbReference>
<keyword evidence="4" id="KW-0723">Serine/threonine-protein kinase</keyword>
<keyword evidence="9" id="KW-0732">Signal</keyword>
<keyword evidence="5" id="KW-0597">Phosphoprotein</keyword>
<dbReference type="SUPFAM" id="SSF56112">
    <property type="entry name" value="Protein kinase-like (PK-like)"/>
    <property type="match status" value="2"/>
</dbReference>
<dbReference type="Proteomes" id="UP000325577">
    <property type="component" value="Linkage Group LG0"/>
</dbReference>
<dbReference type="Gene3D" id="1.10.510.10">
    <property type="entry name" value="Transferase(Phosphotransferase) domain 1"/>
    <property type="match status" value="2"/>
</dbReference>
<evidence type="ECO:0000256" key="16">
    <source>
        <dbReference type="ARBA" id="ARBA00023170"/>
    </source>
</evidence>
<evidence type="ECO:0000256" key="12">
    <source>
        <dbReference type="ARBA" id="ARBA00022777"/>
    </source>
</evidence>
<keyword evidence="6" id="KW-0433">Leucine-rich repeat</keyword>
<keyword evidence="11" id="KW-0547">Nucleotide-binding</keyword>
<name>A0A5J5C275_9ASTE</name>
<keyword evidence="8" id="KW-0812">Transmembrane</keyword>
<evidence type="ECO:0000256" key="2">
    <source>
        <dbReference type="ARBA" id="ARBA00012513"/>
    </source>
</evidence>
<dbReference type="PROSITE" id="PS50011">
    <property type="entry name" value="PROTEIN_KINASE_DOM"/>
    <property type="match status" value="1"/>
</dbReference>
<evidence type="ECO:0000259" key="20">
    <source>
        <dbReference type="PROSITE" id="PS50011"/>
    </source>
</evidence>
<evidence type="ECO:0000256" key="19">
    <source>
        <dbReference type="ARBA" id="ARBA00048679"/>
    </source>
</evidence>
<evidence type="ECO:0000256" key="11">
    <source>
        <dbReference type="ARBA" id="ARBA00022741"/>
    </source>
</evidence>
<protein>
    <recommendedName>
        <fullName evidence="2">non-specific serine/threonine protein kinase</fullName>
        <ecNumber evidence="2">2.7.11.1</ecNumber>
    </recommendedName>
</protein>
<evidence type="ECO:0000256" key="13">
    <source>
        <dbReference type="ARBA" id="ARBA00022840"/>
    </source>
</evidence>
<dbReference type="EC" id="2.7.11.1" evidence="2"/>
<dbReference type="InterPro" id="IPR000719">
    <property type="entry name" value="Prot_kinase_dom"/>
</dbReference>
<keyword evidence="7" id="KW-0808">Transferase</keyword>
<comment type="subcellular location">
    <subcellularLocation>
        <location evidence="1">Cell membrane</location>
        <topology evidence="1">Single-pass membrane protein</topology>
    </subcellularLocation>
</comment>
<dbReference type="Pfam" id="PF07714">
    <property type="entry name" value="PK_Tyr_Ser-Thr"/>
    <property type="match status" value="1"/>
</dbReference>
<dbReference type="InterPro" id="IPR051564">
    <property type="entry name" value="LRR_receptor-like_kinase"/>
</dbReference>
<keyword evidence="3" id="KW-1003">Cell membrane</keyword>
<comment type="catalytic activity">
    <reaction evidence="18">
        <text>L-threonyl-[protein] + ATP = O-phospho-L-threonyl-[protein] + ADP + H(+)</text>
        <dbReference type="Rhea" id="RHEA:46608"/>
        <dbReference type="Rhea" id="RHEA-COMP:11060"/>
        <dbReference type="Rhea" id="RHEA-COMP:11605"/>
        <dbReference type="ChEBI" id="CHEBI:15378"/>
        <dbReference type="ChEBI" id="CHEBI:30013"/>
        <dbReference type="ChEBI" id="CHEBI:30616"/>
        <dbReference type="ChEBI" id="CHEBI:61977"/>
        <dbReference type="ChEBI" id="CHEBI:456216"/>
        <dbReference type="EC" id="2.7.11.1"/>
    </reaction>
</comment>
<dbReference type="AlphaFoldDB" id="A0A5J5C275"/>
<dbReference type="InterPro" id="IPR011009">
    <property type="entry name" value="Kinase-like_dom_sf"/>
</dbReference>
<evidence type="ECO:0000256" key="3">
    <source>
        <dbReference type="ARBA" id="ARBA00022475"/>
    </source>
</evidence>
<gene>
    <name evidence="21" type="ORF">F0562_001072</name>
</gene>
<dbReference type="OrthoDB" id="1103805at2759"/>
<evidence type="ECO:0000256" key="18">
    <source>
        <dbReference type="ARBA" id="ARBA00047899"/>
    </source>
</evidence>
<evidence type="ECO:0000256" key="17">
    <source>
        <dbReference type="ARBA" id="ARBA00023180"/>
    </source>
</evidence>
<proteinExistence type="predicted"/>
<dbReference type="FunFam" id="1.10.510.10:FF:000358">
    <property type="entry name" value="Putative leucine-rich repeat receptor-like serine/threonine-protein kinase"/>
    <property type="match status" value="1"/>
</dbReference>
<feature type="domain" description="Protein kinase" evidence="20">
    <location>
        <begin position="1"/>
        <end position="174"/>
    </location>
</feature>